<keyword evidence="5" id="KW-1185">Reference proteome</keyword>
<keyword evidence="1 2" id="KW-1133">Transmembrane helix</keyword>
<dbReference type="PROSITE" id="PS51846">
    <property type="entry name" value="CNNM"/>
    <property type="match status" value="1"/>
</dbReference>
<dbReference type="PANTHER" id="PTHR12064">
    <property type="entry name" value="METAL TRANSPORTER CNNM"/>
    <property type="match status" value="1"/>
</dbReference>
<feature type="non-terminal residue" evidence="4">
    <location>
        <position position="1"/>
    </location>
</feature>
<proteinExistence type="predicted"/>
<dbReference type="AlphaFoldDB" id="A0A3R6YR45"/>
<dbReference type="InterPro" id="IPR002550">
    <property type="entry name" value="CNNM"/>
</dbReference>
<feature type="domain" description="CNNM transmembrane" evidence="3">
    <location>
        <begin position="432"/>
        <end position="546"/>
    </location>
</feature>
<protein>
    <recommendedName>
        <fullName evidence="3">CNNM transmembrane domain-containing protein</fullName>
    </recommendedName>
</protein>
<evidence type="ECO:0000256" key="1">
    <source>
        <dbReference type="PROSITE-ProRule" id="PRU01193"/>
    </source>
</evidence>
<evidence type="ECO:0000313" key="4">
    <source>
        <dbReference type="EMBL" id="RHY17309.1"/>
    </source>
</evidence>
<dbReference type="SUPFAM" id="SSF57850">
    <property type="entry name" value="RING/U-box"/>
    <property type="match status" value="1"/>
</dbReference>
<sequence>TLPGKIVVAADVVDEALVVCQVCFDAVRSSESITQICQDSCHGVMCAECMSSYLRVCAESAPNAIVSRFLCPICVRPLNMQRLISTINTCVNESDIRAHEVAFRRRVEASCEMLCPSCHNTTNLLTNAPNVDAAIDNKMHRTEWPSDFHLTFPDVPDEVIATCVRYCNHDMTADALLAHLEQAVGRDTYIDFAQSLWWYMYDPERRASLFLAAAKHDPFEVTPCCDADVCFVCKRAGTHAGQPCSAYLPEIDDMAQCPGCDLMLVKGDGCNAITCFCGTCFEWDAQVIHYRLKARTVHVLASHRPAFEAVAAFLRRRVWQRKYSIFVVGQIPMFVLHQRITNLAPVLFYPPWSTSFRTHLEAFMARRRVIKETAARRRDIQLLVTTDLPQRVQELRLVRLRYAVTQPGSVWRTSFKACVQHGGGGGGSANWSTDEWMFRISIILVLVLLAAVFSGLTLGLMSLDKTGLDIVIATGEDPKATVEERINAKHARKIRPIRQDGHLLLTTLLFGNVAVNSIMAILMADMTSGALARWFGAGTGERSSCL</sequence>
<dbReference type="InterPro" id="IPR045095">
    <property type="entry name" value="ACDP"/>
</dbReference>
<dbReference type="GO" id="GO:0016020">
    <property type="term" value="C:membrane"/>
    <property type="evidence" value="ECO:0007669"/>
    <property type="project" value="UniProtKB-UniRule"/>
</dbReference>
<feature type="transmembrane region" description="Helical" evidence="2">
    <location>
        <begin position="436"/>
        <end position="460"/>
    </location>
</feature>
<dbReference type="PANTHER" id="PTHR12064:SF94">
    <property type="entry name" value="UNEXTENDED PROTEIN"/>
    <property type="match status" value="1"/>
</dbReference>
<evidence type="ECO:0000256" key="2">
    <source>
        <dbReference type="SAM" id="Phobius"/>
    </source>
</evidence>
<dbReference type="GO" id="GO:0010960">
    <property type="term" value="P:magnesium ion homeostasis"/>
    <property type="evidence" value="ECO:0007669"/>
    <property type="project" value="InterPro"/>
</dbReference>
<dbReference type="Pfam" id="PF01595">
    <property type="entry name" value="CNNM"/>
    <property type="match status" value="1"/>
</dbReference>
<dbReference type="EMBL" id="QUSY01003500">
    <property type="protein sequence ID" value="RHY17309.1"/>
    <property type="molecule type" value="Genomic_DNA"/>
</dbReference>
<dbReference type="VEuPathDB" id="FungiDB:H310_06517"/>
<organism evidence="4 5">
    <name type="scientific">Aphanomyces invadans</name>
    <dbReference type="NCBI Taxonomy" id="157072"/>
    <lineage>
        <taxon>Eukaryota</taxon>
        <taxon>Sar</taxon>
        <taxon>Stramenopiles</taxon>
        <taxon>Oomycota</taxon>
        <taxon>Saprolegniomycetes</taxon>
        <taxon>Saprolegniales</taxon>
        <taxon>Verrucalvaceae</taxon>
        <taxon>Aphanomyces</taxon>
    </lineage>
</organism>
<keyword evidence="1 2" id="KW-0812">Transmembrane</keyword>
<dbReference type="VEuPathDB" id="FungiDB:H310_06516"/>
<name>A0A3R6YR45_9STRA</name>
<feature type="transmembrane region" description="Helical" evidence="2">
    <location>
        <begin position="502"/>
        <end position="524"/>
    </location>
</feature>
<keyword evidence="1 2" id="KW-0472">Membrane</keyword>
<evidence type="ECO:0000259" key="3">
    <source>
        <dbReference type="PROSITE" id="PS51846"/>
    </source>
</evidence>
<reference evidence="4 5" key="1">
    <citation type="submission" date="2018-08" db="EMBL/GenBank/DDBJ databases">
        <title>Aphanomyces genome sequencing and annotation.</title>
        <authorList>
            <person name="Minardi D."/>
            <person name="Oidtmann B."/>
            <person name="Van Der Giezen M."/>
            <person name="Studholme D.J."/>
        </authorList>
    </citation>
    <scope>NUCLEOTIDE SEQUENCE [LARGE SCALE GENOMIC DNA]</scope>
    <source>
        <strain evidence="4 5">NJM0002</strain>
    </source>
</reference>
<accession>A0A3R6YR45</accession>
<dbReference type="Proteomes" id="UP000285060">
    <property type="component" value="Unassembled WGS sequence"/>
</dbReference>
<evidence type="ECO:0000313" key="5">
    <source>
        <dbReference type="Proteomes" id="UP000285060"/>
    </source>
</evidence>
<comment type="caution">
    <text evidence="4">The sequence shown here is derived from an EMBL/GenBank/DDBJ whole genome shotgun (WGS) entry which is preliminary data.</text>
</comment>
<gene>
    <name evidence="4" type="ORF">DYB32_010542</name>
</gene>